<reference evidence="1" key="1">
    <citation type="submission" date="2017-09" db="EMBL/GenBank/DDBJ databases">
        <title>Polyketide synthases of a Diaporthe helianthi virulent isolate.</title>
        <authorList>
            <person name="Baroncelli R."/>
        </authorList>
    </citation>
    <scope>NUCLEOTIDE SEQUENCE [LARGE SCALE GENOMIC DNA]</scope>
    <source>
        <strain evidence="1">7/96</strain>
    </source>
</reference>
<dbReference type="AlphaFoldDB" id="A0A2P5HF42"/>
<evidence type="ECO:0000313" key="1">
    <source>
        <dbReference type="EMBL" id="POS68857.1"/>
    </source>
</evidence>
<organism evidence="1 2">
    <name type="scientific">Diaporthe helianthi</name>
    <dbReference type="NCBI Taxonomy" id="158607"/>
    <lineage>
        <taxon>Eukaryota</taxon>
        <taxon>Fungi</taxon>
        <taxon>Dikarya</taxon>
        <taxon>Ascomycota</taxon>
        <taxon>Pezizomycotina</taxon>
        <taxon>Sordariomycetes</taxon>
        <taxon>Sordariomycetidae</taxon>
        <taxon>Diaporthales</taxon>
        <taxon>Diaporthaceae</taxon>
        <taxon>Diaporthe</taxon>
    </lineage>
</organism>
<accession>A0A2P5HF42</accession>
<gene>
    <name evidence="1" type="ORF">DHEL01_v212749</name>
</gene>
<dbReference type="EMBL" id="MAVT02003022">
    <property type="protein sequence ID" value="POS68857.1"/>
    <property type="molecule type" value="Genomic_DNA"/>
</dbReference>
<dbReference type="Proteomes" id="UP000094444">
    <property type="component" value="Unassembled WGS sequence"/>
</dbReference>
<name>A0A2P5HF42_DIAHE</name>
<keyword evidence="2" id="KW-1185">Reference proteome</keyword>
<evidence type="ECO:0000313" key="2">
    <source>
        <dbReference type="Proteomes" id="UP000094444"/>
    </source>
</evidence>
<dbReference type="InParanoid" id="A0A2P5HF42"/>
<protein>
    <submittedName>
        <fullName evidence="1">Uncharacterized protein</fullName>
    </submittedName>
</protein>
<comment type="caution">
    <text evidence="1">The sequence shown here is derived from an EMBL/GenBank/DDBJ whole genome shotgun (WGS) entry which is preliminary data.</text>
</comment>
<sequence>MQSLLPAERDTLNRPDFRPLINPDFVENPVNPAWPLSQACADCLHLESISLPQPGGGEPNIRREDVEDFRNTWVRSRPWEIPEANSISGYWTVGDQRSSILENAILLVQYKTFRVCVQVGPTNSETLISTEEISHLLDTYLGQYQGDLLPPVVAYSIFDTTAFQFLIIPEPVDILRDSIERFNDDDTADDESHIMDPSWTMENLDQETITLGEVTLTAIDNFRAGDYFRHLQDAAHSAWMDNEHVLSDRADKAGANVALNRNFH</sequence>
<proteinExistence type="predicted"/>